<comment type="subunit">
    <text evidence="6">Homohexamer.</text>
</comment>
<dbReference type="NCBIfam" id="NF002317">
    <property type="entry name" value="PRK01250.1"/>
    <property type="match status" value="1"/>
</dbReference>
<feature type="binding site" evidence="6">
    <location>
        <position position="71"/>
    </location>
    <ligand>
        <name>Mg(2+)</name>
        <dbReference type="ChEBI" id="CHEBI:18420"/>
        <label>2</label>
    </ligand>
</feature>
<gene>
    <name evidence="6" type="primary">ppa</name>
    <name evidence="7" type="ORF">SAMN05660964_00011</name>
</gene>
<comment type="function">
    <text evidence="6">Catalyzes the hydrolysis of inorganic pyrophosphate (PPi) forming two phosphate ions.</text>
</comment>
<keyword evidence="2 6" id="KW-0963">Cytoplasm</keyword>
<dbReference type="Pfam" id="PF00719">
    <property type="entry name" value="Pyrophosphatase"/>
    <property type="match status" value="1"/>
</dbReference>
<dbReference type="GO" id="GO:0000287">
    <property type="term" value="F:magnesium ion binding"/>
    <property type="evidence" value="ECO:0007669"/>
    <property type="project" value="UniProtKB-UniRule"/>
</dbReference>
<feature type="binding site" evidence="6">
    <location>
        <position position="103"/>
    </location>
    <ligand>
        <name>Mg(2+)</name>
        <dbReference type="ChEBI" id="CHEBI:18420"/>
        <label>1</label>
    </ligand>
</feature>
<dbReference type="OrthoDB" id="5187599at2"/>
<keyword evidence="4 6" id="KW-0378">Hydrolase</keyword>
<feature type="binding site" evidence="6">
    <location>
        <position position="44"/>
    </location>
    <ligand>
        <name>substrate</name>
    </ligand>
</feature>
<dbReference type="FunFam" id="3.90.80.10:FF:000001">
    <property type="entry name" value="Inorganic pyrophosphatase"/>
    <property type="match status" value="1"/>
</dbReference>
<keyword evidence="5 6" id="KW-0460">Magnesium</keyword>
<comment type="subcellular location">
    <subcellularLocation>
        <location evidence="6">Cytoplasm</location>
    </subcellularLocation>
</comment>
<feature type="binding site" evidence="6">
    <location>
        <position position="71"/>
    </location>
    <ligand>
        <name>Mg(2+)</name>
        <dbReference type="ChEBI" id="CHEBI:18420"/>
        <label>1</label>
    </ligand>
</feature>
<comment type="catalytic activity">
    <reaction evidence="6">
        <text>diphosphate + H2O = 2 phosphate + H(+)</text>
        <dbReference type="Rhea" id="RHEA:24576"/>
        <dbReference type="ChEBI" id="CHEBI:15377"/>
        <dbReference type="ChEBI" id="CHEBI:15378"/>
        <dbReference type="ChEBI" id="CHEBI:33019"/>
        <dbReference type="ChEBI" id="CHEBI:43474"/>
        <dbReference type="EC" id="3.6.1.1"/>
    </reaction>
</comment>
<feature type="binding site" evidence="6">
    <location>
        <position position="142"/>
    </location>
    <ligand>
        <name>substrate</name>
    </ligand>
</feature>
<dbReference type="RefSeq" id="WP_093064132.1">
    <property type="nucleotide sequence ID" value="NZ_FNQP01000001.1"/>
</dbReference>
<evidence type="ECO:0000256" key="3">
    <source>
        <dbReference type="ARBA" id="ARBA00022723"/>
    </source>
</evidence>
<evidence type="ECO:0000256" key="6">
    <source>
        <dbReference type="HAMAP-Rule" id="MF_00209"/>
    </source>
</evidence>
<dbReference type="EC" id="3.6.1.1" evidence="6"/>
<evidence type="ECO:0000256" key="1">
    <source>
        <dbReference type="ARBA" id="ARBA00001946"/>
    </source>
</evidence>
<dbReference type="GO" id="GO:0005737">
    <property type="term" value="C:cytoplasm"/>
    <property type="evidence" value="ECO:0007669"/>
    <property type="project" value="UniProtKB-SubCell"/>
</dbReference>
<evidence type="ECO:0000256" key="2">
    <source>
        <dbReference type="ARBA" id="ARBA00022490"/>
    </source>
</evidence>
<reference evidence="7 8" key="1">
    <citation type="submission" date="2016-10" db="EMBL/GenBank/DDBJ databases">
        <authorList>
            <person name="de Groot N.N."/>
        </authorList>
    </citation>
    <scope>NUCLEOTIDE SEQUENCE [LARGE SCALE GENOMIC DNA]</scope>
    <source>
        <strain evidence="7 8">DSM 21228</strain>
    </source>
</reference>
<dbReference type="SUPFAM" id="SSF50324">
    <property type="entry name" value="Inorganic pyrophosphatase"/>
    <property type="match status" value="1"/>
</dbReference>
<evidence type="ECO:0000256" key="5">
    <source>
        <dbReference type="ARBA" id="ARBA00022842"/>
    </source>
</evidence>
<proteinExistence type="inferred from homology"/>
<dbReference type="AlphaFoldDB" id="A0A1H3VFP5"/>
<feature type="binding site" evidence="6">
    <location>
        <position position="30"/>
    </location>
    <ligand>
        <name>substrate</name>
    </ligand>
</feature>
<dbReference type="CDD" id="cd00412">
    <property type="entry name" value="pyrophosphatase"/>
    <property type="match status" value="1"/>
</dbReference>
<comment type="similarity">
    <text evidence="6">Belongs to the PPase family.</text>
</comment>
<protein>
    <recommendedName>
        <fullName evidence="6">Inorganic pyrophosphatase</fullName>
        <ecNumber evidence="6">3.6.1.1</ecNumber>
    </recommendedName>
    <alternativeName>
        <fullName evidence="6">Pyrophosphate phospho-hydrolase</fullName>
        <shortName evidence="6">PPase</shortName>
    </alternativeName>
</protein>
<dbReference type="EMBL" id="FNQP01000001">
    <property type="protein sequence ID" value="SDZ73008.1"/>
    <property type="molecule type" value="Genomic_DNA"/>
</dbReference>
<dbReference type="Proteomes" id="UP000199397">
    <property type="component" value="Unassembled WGS sequence"/>
</dbReference>
<dbReference type="Gene3D" id="3.90.80.10">
    <property type="entry name" value="Inorganic pyrophosphatase"/>
    <property type="match status" value="1"/>
</dbReference>
<dbReference type="InterPro" id="IPR036649">
    <property type="entry name" value="Pyrophosphatase_sf"/>
</dbReference>
<feature type="binding site" evidence="6">
    <location>
        <position position="56"/>
    </location>
    <ligand>
        <name>substrate</name>
    </ligand>
</feature>
<keyword evidence="3 6" id="KW-0479">Metal-binding</keyword>
<evidence type="ECO:0000256" key="4">
    <source>
        <dbReference type="ARBA" id="ARBA00022801"/>
    </source>
</evidence>
<evidence type="ECO:0000313" key="8">
    <source>
        <dbReference type="Proteomes" id="UP000199397"/>
    </source>
</evidence>
<comment type="cofactor">
    <cofactor evidence="1 6">
        <name>Mg(2+)</name>
        <dbReference type="ChEBI" id="CHEBI:18420"/>
    </cofactor>
</comment>
<dbReference type="STRING" id="525918.SAMN05660964_00011"/>
<evidence type="ECO:0000313" key="7">
    <source>
        <dbReference type="EMBL" id="SDZ73008.1"/>
    </source>
</evidence>
<dbReference type="InterPro" id="IPR008162">
    <property type="entry name" value="Pyrophosphatase"/>
</dbReference>
<dbReference type="HAMAP" id="MF_00209">
    <property type="entry name" value="Inorganic_PPase"/>
    <property type="match status" value="1"/>
</dbReference>
<dbReference type="GO" id="GO:0006796">
    <property type="term" value="P:phosphate-containing compound metabolic process"/>
    <property type="evidence" value="ECO:0007669"/>
    <property type="project" value="InterPro"/>
</dbReference>
<name>A0A1H3VFP5_9GAMM</name>
<feature type="binding site" evidence="6">
    <location>
        <position position="66"/>
    </location>
    <ligand>
        <name>Mg(2+)</name>
        <dbReference type="ChEBI" id="CHEBI:18420"/>
        <label>1</label>
    </ligand>
</feature>
<organism evidence="7 8">
    <name type="scientific">Thiothrix caldifontis</name>
    <dbReference type="NCBI Taxonomy" id="525918"/>
    <lineage>
        <taxon>Bacteria</taxon>
        <taxon>Pseudomonadati</taxon>
        <taxon>Pseudomonadota</taxon>
        <taxon>Gammaproteobacteria</taxon>
        <taxon>Thiotrichales</taxon>
        <taxon>Thiotrichaceae</taxon>
        <taxon>Thiothrix</taxon>
    </lineage>
</organism>
<dbReference type="GO" id="GO:0004427">
    <property type="term" value="F:inorganic diphosphate phosphatase activity"/>
    <property type="evidence" value="ECO:0007669"/>
    <property type="project" value="UniProtKB-UniRule"/>
</dbReference>
<dbReference type="PANTHER" id="PTHR10286">
    <property type="entry name" value="INORGANIC PYROPHOSPHATASE"/>
    <property type="match status" value="1"/>
</dbReference>
<sequence length="184" mass="20574">MNIDKVPAGRDVPNCVNVIIEIPALSTPVKYELDKESGALYVDRFLSTPMFYPANYGFIPHTLAQDGDPTDVLVVSPTPLMHGCVIPVRPVGMLKMSDESGIDAKIVAVPAHKLSSGYREINSYEQLPPLLLSQIQHFFERYKELDAGKWVKVEGWAGLEEAKQEILDSIERYNTEQPEEIPFS</sequence>
<keyword evidence="8" id="KW-1185">Reference proteome</keyword>
<accession>A0A1H3VFP5</accession>